<feature type="signal peptide" evidence="1">
    <location>
        <begin position="1"/>
        <end position="36"/>
    </location>
</feature>
<dbReference type="Proteomes" id="UP000186143">
    <property type="component" value="Unassembled WGS sequence"/>
</dbReference>
<evidence type="ECO:0000256" key="1">
    <source>
        <dbReference type="RuleBase" id="RU362063"/>
    </source>
</evidence>
<dbReference type="Gene3D" id="3.90.1210.10">
    <property type="entry name" value="Antifreeze-like/N-acetylneuraminic acid synthase C-terminal domain"/>
    <property type="match status" value="1"/>
</dbReference>
<organism evidence="3 4">
    <name type="scientific">Xaviernesmea rhizosphaerae</name>
    <dbReference type="NCBI Taxonomy" id="1672749"/>
    <lineage>
        <taxon>Bacteria</taxon>
        <taxon>Pseudomonadati</taxon>
        <taxon>Pseudomonadota</taxon>
        <taxon>Alphaproteobacteria</taxon>
        <taxon>Hyphomicrobiales</taxon>
        <taxon>Rhizobiaceae</taxon>
        <taxon>Rhizobium/Agrobacterium group</taxon>
        <taxon>Xaviernesmea</taxon>
    </lineage>
</organism>
<dbReference type="InterPro" id="IPR017585">
    <property type="entry name" value="SAF_FlgA"/>
</dbReference>
<dbReference type="PANTHER" id="PTHR36307:SF1">
    <property type="entry name" value="FLAGELLA BASAL BODY P-RING FORMATION PROTEIN FLGA"/>
    <property type="match status" value="1"/>
</dbReference>
<keyword evidence="1" id="KW-0574">Periplasm</keyword>
<evidence type="ECO:0000313" key="3">
    <source>
        <dbReference type="EMBL" id="OLP55076.1"/>
    </source>
</evidence>
<dbReference type="NCBIfam" id="TIGR03170">
    <property type="entry name" value="flgA_cterm"/>
    <property type="match status" value="1"/>
</dbReference>
<dbReference type="EMBL" id="MKIO01000030">
    <property type="protein sequence ID" value="OLP55076.1"/>
    <property type="molecule type" value="Genomic_DNA"/>
</dbReference>
<gene>
    <name evidence="3" type="ORF">BJF92_16915</name>
</gene>
<accession>A0A1Q9AIK0</accession>
<dbReference type="InterPro" id="IPR039246">
    <property type="entry name" value="Flagellar_FlgA"/>
</dbReference>
<dbReference type="Pfam" id="PF13144">
    <property type="entry name" value="ChapFlgA"/>
    <property type="match status" value="1"/>
</dbReference>
<dbReference type="RefSeq" id="WP_075635114.1">
    <property type="nucleotide sequence ID" value="NZ_MKIO01000030.1"/>
</dbReference>
<feature type="domain" description="Flagella basal body P-ring formation protein FlgA SAF" evidence="2">
    <location>
        <begin position="41"/>
        <end position="162"/>
    </location>
</feature>
<evidence type="ECO:0000313" key="4">
    <source>
        <dbReference type="Proteomes" id="UP000186143"/>
    </source>
</evidence>
<keyword evidence="3" id="KW-0282">Flagellum</keyword>
<keyword evidence="1" id="KW-1005">Bacterial flagellum biogenesis</keyword>
<dbReference type="OrthoDB" id="8448733at2"/>
<sequence>MMFRPFSSHRHRRGAKALAAGILLLLAAAGQAPVHAEGMTAVIPKATIYPGATIEPGQLEVVDVTNPNLTGDFAQTAAEVVGKVTTRTLLAGRVILISGLRAPYAVERGKAVRLVFNNGPLTITAGGSPLESAAIGDLIRVRNTDSGIVVSGTVMADGTVQVVAK</sequence>
<name>A0A1Q9AIK0_9HYPH</name>
<comment type="similarity">
    <text evidence="1">Belongs to the FlgA family.</text>
</comment>
<proteinExistence type="inferred from homology"/>
<keyword evidence="1" id="KW-0732">Signal</keyword>
<dbReference type="Gene3D" id="2.30.30.760">
    <property type="match status" value="1"/>
</dbReference>
<keyword evidence="3" id="KW-0966">Cell projection</keyword>
<comment type="subcellular location">
    <subcellularLocation>
        <location evidence="1">Periplasm</location>
    </subcellularLocation>
</comment>
<protein>
    <recommendedName>
        <fullName evidence="1">Flagella basal body P-ring formation protein FlgA</fullName>
    </recommendedName>
</protein>
<evidence type="ECO:0000259" key="2">
    <source>
        <dbReference type="Pfam" id="PF13144"/>
    </source>
</evidence>
<keyword evidence="3" id="KW-0969">Cilium</keyword>
<dbReference type="STRING" id="1672749.BJF92_16915"/>
<comment type="function">
    <text evidence="1">Involved in the assembly process of the P-ring formation. It may associate with FlgF on the rod constituting a structure essential for the P-ring assembly or may act as a modulator protein for the P-ring assembly.</text>
</comment>
<dbReference type="CDD" id="cd11614">
    <property type="entry name" value="SAF_CpaB_FlgA_like"/>
    <property type="match status" value="1"/>
</dbReference>
<reference evidence="3 4" key="1">
    <citation type="submission" date="2016-09" db="EMBL/GenBank/DDBJ databases">
        <title>Rhizobium sp. nov., a novel species isolated from the rice rhizosphere.</title>
        <authorList>
            <person name="Zhao J."/>
            <person name="Zhang X."/>
        </authorList>
    </citation>
    <scope>NUCLEOTIDE SEQUENCE [LARGE SCALE GENOMIC DNA]</scope>
    <source>
        <strain evidence="3 4">MH17</strain>
    </source>
</reference>
<dbReference type="GO" id="GO:0044780">
    <property type="term" value="P:bacterial-type flagellum assembly"/>
    <property type="evidence" value="ECO:0007669"/>
    <property type="project" value="InterPro"/>
</dbReference>
<dbReference type="AlphaFoldDB" id="A0A1Q9AIK0"/>
<feature type="chain" id="PRO_5011821724" description="Flagella basal body P-ring formation protein FlgA" evidence="1">
    <location>
        <begin position="37"/>
        <end position="165"/>
    </location>
</feature>
<dbReference type="PANTHER" id="PTHR36307">
    <property type="entry name" value="FLAGELLA BASAL BODY P-RING FORMATION PROTEIN FLGA"/>
    <property type="match status" value="1"/>
</dbReference>
<comment type="caution">
    <text evidence="3">The sequence shown here is derived from an EMBL/GenBank/DDBJ whole genome shotgun (WGS) entry which is preliminary data.</text>
</comment>
<dbReference type="GO" id="GO:0042597">
    <property type="term" value="C:periplasmic space"/>
    <property type="evidence" value="ECO:0007669"/>
    <property type="project" value="UniProtKB-SubCell"/>
</dbReference>